<evidence type="ECO:0000256" key="3">
    <source>
        <dbReference type="ARBA" id="ARBA00022723"/>
    </source>
</evidence>
<evidence type="ECO:0000256" key="5">
    <source>
        <dbReference type="ARBA" id="ARBA00022842"/>
    </source>
</evidence>
<keyword evidence="4 8" id="KW-0547">Nucleotide-binding</keyword>
<feature type="binding site" evidence="8">
    <location>
        <position position="70"/>
    </location>
    <ligand>
        <name>GTP</name>
        <dbReference type="ChEBI" id="CHEBI:37565"/>
    </ligand>
</feature>
<comment type="similarity">
    <text evidence="8">Belongs to the MobA family.</text>
</comment>
<evidence type="ECO:0000256" key="1">
    <source>
        <dbReference type="ARBA" id="ARBA00022490"/>
    </source>
</evidence>
<dbReference type="Gene3D" id="3.90.550.10">
    <property type="entry name" value="Spore Coat Polysaccharide Biosynthesis Protein SpsA, Chain A"/>
    <property type="match status" value="1"/>
</dbReference>
<comment type="domain">
    <text evidence="8">The N-terminal domain determines nucleotide recognition and specific binding, while the C-terminal domain determines the specific binding to the target protein.</text>
</comment>
<dbReference type="CDD" id="cd02503">
    <property type="entry name" value="MobA"/>
    <property type="match status" value="1"/>
</dbReference>
<evidence type="ECO:0000259" key="9">
    <source>
        <dbReference type="Pfam" id="PF12804"/>
    </source>
</evidence>
<keyword evidence="5 8" id="KW-0460">Magnesium</keyword>
<gene>
    <name evidence="8 10" type="primary">mobA</name>
    <name evidence="10" type="ORF">SKTS_03720</name>
</gene>
<feature type="binding site" evidence="8">
    <location>
        <position position="100"/>
    </location>
    <ligand>
        <name>Mg(2+)</name>
        <dbReference type="ChEBI" id="CHEBI:18420"/>
    </ligand>
</feature>
<dbReference type="GO" id="GO:0046872">
    <property type="term" value="F:metal ion binding"/>
    <property type="evidence" value="ECO:0007669"/>
    <property type="project" value="UniProtKB-KW"/>
</dbReference>
<comment type="function">
    <text evidence="8">Transfers a GMP moiety from GTP to Mo-molybdopterin (Mo-MPT) cofactor (Moco or molybdenum cofactor) to form Mo-molybdopterin guanine dinucleotide (Mo-MGD) cofactor.</text>
</comment>
<evidence type="ECO:0000256" key="8">
    <source>
        <dbReference type="HAMAP-Rule" id="MF_00316"/>
    </source>
</evidence>
<keyword evidence="1 8" id="KW-0963">Cytoplasm</keyword>
<comment type="cofactor">
    <cofactor evidence="8">
        <name>Mg(2+)</name>
        <dbReference type="ChEBI" id="CHEBI:18420"/>
    </cofactor>
</comment>
<name>A0A6F8V906_9PROT</name>
<dbReference type="InterPro" id="IPR013482">
    <property type="entry name" value="Molybde_CF_guanTrfase"/>
</dbReference>
<keyword evidence="11" id="KW-1185">Reference proteome</keyword>
<keyword evidence="3 8" id="KW-0479">Metal-binding</keyword>
<dbReference type="EMBL" id="AP022853">
    <property type="protein sequence ID" value="BCB25486.1"/>
    <property type="molecule type" value="Genomic_DNA"/>
</dbReference>
<dbReference type="InterPro" id="IPR029044">
    <property type="entry name" value="Nucleotide-diphossugar_trans"/>
</dbReference>
<evidence type="ECO:0000256" key="7">
    <source>
        <dbReference type="ARBA" id="ARBA00023150"/>
    </source>
</evidence>
<dbReference type="SUPFAM" id="SSF53448">
    <property type="entry name" value="Nucleotide-diphospho-sugar transferases"/>
    <property type="match status" value="1"/>
</dbReference>
<comment type="caution">
    <text evidence="8">Lacks conserved residue(s) required for the propagation of feature annotation.</text>
</comment>
<keyword evidence="7 8" id="KW-0501">Molybdenum cofactor biosynthesis</keyword>
<dbReference type="GO" id="GO:0005737">
    <property type="term" value="C:cytoplasm"/>
    <property type="evidence" value="ECO:0007669"/>
    <property type="project" value="UniProtKB-SubCell"/>
</dbReference>
<reference evidence="11" key="1">
    <citation type="submission" date="2020-03" db="EMBL/GenBank/DDBJ databases">
        <title>Complete genome sequence of sulfur-oxidizing bacterium skT11.</title>
        <authorList>
            <person name="Kanda M."/>
            <person name="Kojima H."/>
            <person name="Fukui M."/>
        </authorList>
    </citation>
    <scope>NUCLEOTIDE SEQUENCE [LARGE SCALE GENOMIC DNA]</scope>
    <source>
        <strain evidence="11">skT11</strain>
    </source>
</reference>
<evidence type="ECO:0000313" key="10">
    <source>
        <dbReference type="EMBL" id="BCB25486.1"/>
    </source>
</evidence>
<feature type="binding site" evidence="8">
    <location>
        <position position="24"/>
    </location>
    <ligand>
        <name>GTP</name>
        <dbReference type="ChEBI" id="CHEBI:37565"/>
    </ligand>
</feature>
<dbReference type="PANTHER" id="PTHR19136:SF81">
    <property type="entry name" value="MOLYBDENUM COFACTOR GUANYLYLTRANSFERASE"/>
    <property type="match status" value="1"/>
</dbReference>
<dbReference type="PANTHER" id="PTHR19136">
    <property type="entry name" value="MOLYBDENUM COFACTOR GUANYLYLTRANSFERASE"/>
    <property type="match status" value="1"/>
</dbReference>
<dbReference type="EC" id="2.7.7.77" evidence="8"/>
<protein>
    <recommendedName>
        <fullName evidence="8">Molybdenum cofactor guanylyltransferase</fullName>
        <shortName evidence="8">MoCo guanylyltransferase</shortName>
        <ecNumber evidence="8">2.7.7.77</ecNumber>
    </recommendedName>
    <alternativeName>
        <fullName evidence="8">GTP:molybdopterin guanylyltransferase</fullName>
    </alternativeName>
    <alternativeName>
        <fullName evidence="8">Mo-MPT guanylyltransferase</fullName>
    </alternativeName>
    <alternativeName>
        <fullName evidence="8">Molybdopterin guanylyltransferase</fullName>
    </alternativeName>
    <alternativeName>
        <fullName evidence="8">Molybdopterin-guanine dinucleotide synthase</fullName>
        <shortName evidence="8">MGD synthase</shortName>
    </alternativeName>
</protein>
<dbReference type="AlphaFoldDB" id="A0A6F8V906"/>
<dbReference type="GO" id="GO:0061603">
    <property type="term" value="F:molybdenum cofactor guanylyltransferase activity"/>
    <property type="evidence" value="ECO:0007669"/>
    <property type="project" value="UniProtKB-EC"/>
</dbReference>
<feature type="binding site" evidence="8">
    <location>
        <begin position="11"/>
        <end position="13"/>
    </location>
    <ligand>
        <name>GTP</name>
        <dbReference type="ChEBI" id="CHEBI:37565"/>
    </ligand>
</feature>
<feature type="binding site" evidence="8">
    <location>
        <position position="100"/>
    </location>
    <ligand>
        <name>GTP</name>
        <dbReference type="ChEBI" id="CHEBI:37565"/>
    </ligand>
</feature>
<comment type="subcellular location">
    <subcellularLocation>
        <location evidence="8">Cytoplasm</location>
    </subcellularLocation>
</comment>
<evidence type="ECO:0000256" key="6">
    <source>
        <dbReference type="ARBA" id="ARBA00023134"/>
    </source>
</evidence>
<evidence type="ECO:0000256" key="4">
    <source>
        <dbReference type="ARBA" id="ARBA00022741"/>
    </source>
</evidence>
<dbReference type="InterPro" id="IPR025877">
    <property type="entry name" value="MobA-like_NTP_Trfase"/>
</dbReference>
<dbReference type="Proteomes" id="UP000502260">
    <property type="component" value="Chromosome"/>
</dbReference>
<comment type="subunit">
    <text evidence="8">Monomer.</text>
</comment>
<feature type="domain" description="MobA-like NTP transferase" evidence="9">
    <location>
        <begin position="8"/>
        <end position="159"/>
    </location>
</feature>
<keyword evidence="6 8" id="KW-0342">GTP-binding</keyword>
<proteinExistence type="inferred from homology"/>
<dbReference type="RefSeq" id="WP_173059518.1">
    <property type="nucleotide sequence ID" value="NZ_AP022853.1"/>
</dbReference>
<evidence type="ECO:0000256" key="2">
    <source>
        <dbReference type="ARBA" id="ARBA00022679"/>
    </source>
</evidence>
<keyword evidence="2 8" id="KW-0808">Transferase</keyword>
<dbReference type="Pfam" id="PF12804">
    <property type="entry name" value="NTP_transf_3"/>
    <property type="match status" value="1"/>
</dbReference>
<dbReference type="GO" id="GO:1902758">
    <property type="term" value="P:bis(molybdopterin guanine dinucleotide)molybdenum biosynthetic process"/>
    <property type="evidence" value="ECO:0007669"/>
    <property type="project" value="TreeGrafter"/>
</dbReference>
<dbReference type="GO" id="GO:0005525">
    <property type="term" value="F:GTP binding"/>
    <property type="evidence" value="ECO:0007669"/>
    <property type="project" value="UniProtKB-UniRule"/>
</dbReference>
<organism evidence="10 11">
    <name type="scientific">Sulfurimicrobium lacus</name>
    <dbReference type="NCBI Taxonomy" id="2715678"/>
    <lineage>
        <taxon>Bacteria</taxon>
        <taxon>Pseudomonadati</taxon>
        <taxon>Pseudomonadota</taxon>
        <taxon>Betaproteobacteria</taxon>
        <taxon>Nitrosomonadales</taxon>
        <taxon>Sulfuricellaceae</taxon>
        <taxon>Sulfurimicrobium</taxon>
    </lineage>
</organism>
<keyword evidence="10" id="KW-0548">Nucleotidyltransferase</keyword>
<sequence>MTAPAVTAIILAGGRGQRMGEVDKGLQVLRGKPLVSWVVDSIAPQVDEVLISANRNLERYRELGFAVLPDAMPDFPGPLAGLHRALENAKHPLWLSVPCDTPFLPPDLVQRLRDGLLSGDAELAVAASGGRLQRVICLGYSHLRAGLGDFIARGGRRVGEWQDGLRAIAVSFEDELIFRNINTPEELSEAENKLDY</sequence>
<dbReference type="NCBIfam" id="TIGR02665">
    <property type="entry name" value="molyb_mobA"/>
    <property type="match status" value="1"/>
</dbReference>
<accession>A0A6F8V906</accession>
<evidence type="ECO:0000313" key="11">
    <source>
        <dbReference type="Proteomes" id="UP000502260"/>
    </source>
</evidence>
<dbReference type="KEGG" id="slac:SKTS_03720"/>
<comment type="catalytic activity">
    <reaction evidence="8">
        <text>Mo-molybdopterin + GTP + H(+) = Mo-molybdopterin guanine dinucleotide + diphosphate</text>
        <dbReference type="Rhea" id="RHEA:34243"/>
        <dbReference type="ChEBI" id="CHEBI:15378"/>
        <dbReference type="ChEBI" id="CHEBI:33019"/>
        <dbReference type="ChEBI" id="CHEBI:37565"/>
        <dbReference type="ChEBI" id="CHEBI:71302"/>
        <dbReference type="ChEBI" id="CHEBI:71310"/>
        <dbReference type="EC" id="2.7.7.77"/>
    </reaction>
</comment>
<dbReference type="HAMAP" id="MF_00316">
    <property type="entry name" value="MobA"/>
    <property type="match status" value="1"/>
</dbReference>